<keyword evidence="3" id="KW-0378">Hydrolase</keyword>
<dbReference type="EMBL" id="JGYW01000001">
    <property type="protein sequence ID" value="KFI60091.1"/>
    <property type="molecule type" value="Genomic_DNA"/>
</dbReference>
<dbReference type="Pfam" id="PF13391">
    <property type="entry name" value="HNH_2"/>
    <property type="match status" value="1"/>
</dbReference>
<keyword evidence="3" id="KW-0255">Endonuclease</keyword>
<reference evidence="3 5" key="2">
    <citation type="submission" date="2014-03" db="EMBL/GenBank/DDBJ databases">
        <title>Genomics of Bifidobacteria.</title>
        <authorList>
            <person name="Ventura M."/>
            <person name="Milani C."/>
            <person name="Lugli G.A."/>
        </authorList>
    </citation>
    <scope>NUCLEOTIDE SEQUENCE [LARGE SCALE GENOMIC DNA]</scope>
    <source>
        <strain evidence="3 5">LMG 11596</strain>
    </source>
</reference>
<evidence type="ECO:0000313" key="3">
    <source>
        <dbReference type="EMBL" id="KFI60091.1"/>
    </source>
</evidence>
<dbReference type="OrthoDB" id="9811869at2"/>
<accession>D1NWA4</accession>
<organism evidence="2 4">
    <name type="scientific">Bifidobacterium gallicum DSM 20093 = LMG 11596</name>
    <dbReference type="NCBI Taxonomy" id="561180"/>
    <lineage>
        <taxon>Bacteria</taxon>
        <taxon>Bacillati</taxon>
        <taxon>Actinomycetota</taxon>
        <taxon>Actinomycetes</taxon>
        <taxon>Bifidobacteriales</taxon>
        <taxon>Bifidobacteriaceae</taxon>
        <taxon>Bifidobacterium</taxon>
    </lineage>
</organism>
<comment type="caution">
    <text evidence="2">The sequence shown here is derived from an EMBL/GenBank/DDBJ whole genome shotgun (WGS) entry which is preliminary data.</text>
</comment>
<evidence type="ECO:0000259" key="1">
    <source>
        <dbReference type="Pfam" id="PF13391"/>
    </source>
</evidence>
<keyword evidence="3" id="KW-0540">Nuclease</keyword>
<name>D1NWA4_9BIFI</name>
<dbReference type="STRING" id="561180.BIFGAL_04151"/>
<dbReference type="GO" id="GO:0004519">
    <property type="term" value="F:endonuclease activity"/>
    <property type="evidence" value="ECO:0007669"/>
    <property type="project" value="UniProtKB-KW"/>
</dbReference>
<dbReference type="eggNOG" id="COG3440">
    <property type="taxonomic scope" value="Bacteria"/>
</dbReference>
<dbReference type="InterPro" id="IPR003615">
    <property type="entry name" value="HNH_nuc"/>
</dbReference>
<dbReference type="EMBL" id="ABXB03000004">
    <property type="protein sequence ID" value="EFA22390.1"/>
    <property type="molecule type" value="Genomic_DNA"/>
</dbReference>
<feature type="domain" description="HNH nuclease" evidence="1">
    <location>
        <begin position="170"/>
        <end position="222"/>
    </location>
</feature>
<proteinExistence type="predicted"/>
<protein>
    <submittedName>
        <fullName evidence="3">Restriction endonuclease R.BbrI</fullName>
    </submittedName>
</protein>
<keyword evidence="5" id="KW-1185">Reference proteome</keyword>
<evidence type="ECO:0000313" key="4">
    <source>
        <dbReference type="Proteomes" id="UP000003656"/>
    </source>
</evidence>
<dbReference type="Proteomes" id="UP000029074">
    <property type="component" value="Unassembled WGS sequence"/>
</dbReference>
<dbReference type="AlphaFoldDB" id="D1NWA4"/>
<gene>
    <name evidence="3" type="ORF">BGLCM_0111</name>
    <name evidence="2" type="ORF">BIFGAL_04151</name>
</gene>
<evidence type="ECO:0000313" key="5">
    <source>
        <dbReference type="Proteomes" id="UP000029074"/>
    </source>
</evidence>
<dbReference type="Proteomes" id="UP000003656">
    <property type="component" value="Unassembled WGS sequence"/>
</dbReference>
<dbReference type="RefSeq" id="WP_006295608.1">
    <property type="nucleotide sequence ID" value="NZ_ABXB03000004.1"/>
</dbReference>
<sequence length="276" mass="31094">MATTRPSAWTLEETMLAFGAYLLVPPNKFDKREPLIQMLAQHIHRTTGAVALKLANLLAKDPFRNPTGSRGMAHGSKRDAEVWEMYQANPDSFSAECIAKIKEAIGKKVVENALFSSSELEHIIDKQLASQSDKEPSEAPEGENGLHLTTYRINQNYFRNSLLRNYGNQCCITGIDEPELLIASHIKPWAQSDATERTATSNGLLLNALHDRAFDQGLLTLDEDYRVVIAVEEIPHSEANDRWFYAFEGKQISMPRVPPSQEFLRYHNDHVFQGVV</sequence>
<reference evidence="2 4" key="1">
    <citation type="submission" date="2009-11" db="EMBL/GenBank/DDBJ databases">
        <authorList>
            <person name="Weinstock G."/>
            <person name="Sodergren E."/>
            <person name="Clifton S."/>
            <person name="Fulton L."/>
            <person name="Fulton B."/>
            <person name="Courtney L."/>
            <person name="Fronick C."/>
            <person name="Harrison M."/>
            <person name="Strong C."/>
            <person name="Farmer C."/>
            <person name="Delahaunty K."/>
            <person name="Markovic C."/>
            <person name="Hall O."/>
            <person name="Minx P."/>
            <person name="Tomlinson C."/>
            <person name="Mitreva M."/>
            <person name="Nelson J."/>
            <person name="Hou S."/>
            <person name="Wollam A."/>
            <person name="Pepin K.H."/>
            <person name="Johnson M."/>
            <person name="Bhonagiri V."/>
            <person name="Nash W.E."/>
            <person name="Warren W."/>
            <person name="Chinwalla A."/>
            <person name="Mardis E.R."/>
            <person name="Wilson R.K."/>
        </authorList>
    </citation>
    <scope>NUCLEOTIDE SEQUENCE [LARGE SCALE GENOMIC DNA]</scope>
    <source>
        <strain evidence="2 4">DSM 20093</strain>
    </source>
</reference>
<evidence type="ECO:0000313" key="2">
    <source>
        <dbReference type="EMBL" id="EFA22390.1"/>
    </source>
</evidence>